<dbReference type="OrthoDB" id="1939272at2759"/>
<protein>
    <submittedName>
        <fullName evidence="2">Uncharacterized protein</fullName>
    </submittedName>
</protein>
<feature type="non-terminal residue" evidence="2">
    <location>
        <position position="148"/>
    </location>
</feature>
<reference evidence="2 3" key="1">
    <citation type="submission" date="2020-10" db="EMBL/GenBank/DDBJ databases">
        <title>The Coptis chinensis genome and diversification of protoberbering-type alkaloids.</title>
        <authorList>
            <person name="Wang B."/>
            <person name="Shu S."/>
            <person name="Song C."/>
            <person name="Liu Y."/>
        </authorList>
    </citation>
    <scope>NUCLEOTIDE SEQUENCE [LARGE SCALE GENOMIC DNA]</scope>
    <source>
        <strain evidence="2">HL-2020</strain>
        <tissue evidence="2">Leaf</tissue>
    </source>
</reference>
<keyword evidence="3" id="KW-1185">Reference proteome</keyword>
<comment type="caution">
    <text evidence="2">The sequence shown here is derived from an EMBL/GenBank/DDBJ whole genome shotgun (WGS) entry which is preliminary data.</text>
</comment>
<dbReference type="AlphaFoldDB" id="A0A835HPG0"/>
<feature type="region of interest" description="Disordered" evidence="1">
    <location>
        <begin position="52"/>
        <end position="72"/>
    </location>
</feature>
<sequence length="148" mass="16445">MPSNKNTADGREWTPIAVEPAEEEKFLGGTTKVLQEHKTLYLSETPHKIVKGIYDQSPPTSIPHKPISSDGAFEHSKISSKELNTLHHKETTQKIREELNAQLPSTDVIIRCNSSQNKIDGTEAAHDHPRTSDEYGSDYAIDISVKLA</sequence>
<evidence type="ECO:0000313" key="3">
    <source>
        <dbReference type="Proteomes" id="UP000631114"/>
    </source>
</evidence>
<evidence type="ECO:0000313" key="2">
    <source>
        <dbReference type="EMBL" id="KAF9603255.1"/>
    </source>
</evidence>
<gene>
    <name evidence="2" type="ORF">IFM89_034588</name>
</gene>
<dbReference type="EMBL" id="JADFTS010000006">
    <property type="protein sequence ID" value="KAF9603255.1"/>
    <property type="molecule type" value="Genomic_DNA"/>
</dbReference>
<organism evidence="2 3">
    <name type="scientific">Coptis chinensis</name>
    <dbReference type="NCBI Taxonomy" id="261450"/>
    <lineage>
        <taxon>Eukaryota</taxon>
        <taxon>Viridiplantae</taxon>
        <taxon>Streptophyta</taxon>
        <taxon>Embryophyta</taxon>
        <taxon>Tracheophyta</taxon>
        <taxon>Spermatophyta</taxon>
        <taxon>Magnoliopsida</taxon>
        <taxon>Ranunculales</taxon>
        <taxon>Ranunculaceae</taxon>
        <taxon>Coptidoideae</taxon>
        <taxon>Coptis</taxon>
    </lineage>
</organism>
<evidence type="ECO:0000256" key="1">
    <source>
        <dbReference type="SAM" id="MobiDB-lite"/>
    </source>
</evidence>
<dbReference type="Proteomes" id="UP000631114">
    <property type="component" value="Unassembled WGS sequence"/>
</dbReference>
<name>A0A835HPG0_9MAGN</name>
<accession>A0A835HPG0</accession>
<proteinExistence type="predicted"/>